<comment type="cofactor">
    <cofactor evidence="1">
        <name>pantetheine 4'-phosphate</name>
        <dbReference type="ChEBI" id="CHEBI:47942"/>
    </cofactor>
</comment>
<keyword evidence="3" id="KW-0596">Phosphopantetheine</keyword>
<dbReference type="FunFam" id="3.30.559.30:FF:000006">
    <property type="entry name" value="Yersiniabactin polyketide/non-ribosomal peptide synthetase"/>
    <property type="match status" value="1"/>
</dbReference>
<dbReference type="PANTHER" id="PTHR45527">
    <property type="entry name" value="NONRIBOSOMAL PEPTIDE SYNTHETASE"/>
    <property type="match status" value="1"/>
</dbReference>
<dbReference type="CDD" id="cd19535">
    <property type="entry name" value="Cyc_NRPS"/>
    <property type="match status" value="1"/>
</dbReference>
<evidence type="ECO:0000313" key="8">
    <source>
        <dbReference type="Proteomes" id="UP000663903"/>
    </source>
</evidence>
<keyword evidence="8" id="KW-1185">Reference proteome</keyword>
<dbReference type="FunFam" id="3.40.50.12780:FF:000012">
    <property type="entry name" value="Non-ribosomal peptide synthetase"/>
    <property type="match status" value="1"/>
</dbReference>
<dbReference type="SUPFAM" id="SSF56801">
    <property type="entry name" value="Acetyl-CoA synthetase-like"/>
    <property type="match status" value="1"/>
</dbReference>
<dbReference type="InterPro" id="IPR001242">
    <property type="entry name" value="Condensation_dom"/>
</dbReference>
<evidence type="ECO:0000313" key="7">
    <source>
        <dbReference type="EMBL" id="QTD43581.1"/>
    </source>
</evidence>
<dbReference type="InterPro" id="IPR044894">
    <property type="entry name" value="TubC_N_sf"/>
</dbReference>
<dbReference type="GO" id="GO:0016874">
    <property type="term" value="F:ligase activity"/>
    <property type="evidence" value="ECO:0007669"/>
    <property type="project" value="UniProtKB-KW"/>
</dbReference>
<dbReference type="PANTHER" id="PTHR45527:SF10">
    <property type="entry name" value="PYOCHELIN SYNTHASE PCHF"/>
    <property type="match status" value="1"/>
</dbReference>
<dbReference type="InterPro" id="IPR023213">
    <property type="entry name" value="CAT-like_dom_sf"/>
</dbReference>
<reference evidence="7" key="1">
    <citation type="submission" date="2021-03" db="EMBL/GenBank/DDBJ databases">
        <title>Ottowia sp. 27C isolated from the cloaca of a Giant Asian pond turtle (Heosemys grandis).</title>
        <authorList>
            <person name="Spergser J."/>
            <person name="Busse H.-J."/>
        </authorList>
    </citation>
    <scope>NUCLEOTIDE SEQUENCE</scope>
    <source>
        <strain evidence="7">27C</strain>
    </source>
</reference>
<dbReference type="Pfam" id="PF00501">
    <property type="entry name" value="AMP-binding"/>
    <property type="match status" value="1"/>
</dbReference>
<dbReference type="RefSeq" id="WP_208006998.1">
    <property type="nucleotide sequence ID" value="NZ_CP071796.1"/>
</dbReference>
<proteinExistence type="predicted"/>
<dbReference type="InterPro" id="IPR041464">
    <property type="entry name" value="TubC_N"/>
</dbReference>
<dbReference type="SUPFAM" id="SSF51735">
    <property type="entry name" value="NAD(P)-binding Rossmann-fold domains"/>
    <property type="match status" value="1"/>
</dbReference>
<dbReference type="Gene3D" id="1.10.10.1830">
    <property type="entry name" value="Non-ribosomal peptide synthase, adenylation domain"/>
    <property type="match status" value="1"/>
</dbReference>
<protein>
    <submittedName>
        <fullName evidence="7">Amino acid adenylation domain-containing protein</fullName>
    </submittedName>
</protein>
<evidence type="ECO:0000256" key="5">
    <source>
        <dbReference type="ARBA" id="ARBA00022598"/>
    </source>
</evidence>
<dbReference type="InterPro" id="IPR000873">
    <property type="entry name" value="AMP-dep_synth/lig_dom"/>
</dbReference>
<evidence type="ECO:0000256" key="3">
    <source>
        <dbReference type="ARBA" id="ARBA00022450"/>
    </source>
</evidence>
<dbReference type="Pfam" id="PF00550">
    <property type="entry name" value="PP-binding"/>
    <property type="match status" value="1"/>
</dbReference>
<feature type="domain" description="Carrier" evidence="6">
    <location>
        <begin position="1059"/>
        <end position="1133"/>
    </location>
</feature>
<evidence type="ECO:0000256" key="2">
    <source>
        <dbReference type="ARBA" id="ARBA00004924"/>
    </source>
</evidence>
<dbReference type="EMBL" id="CP071796">
    <property type="protein sequence ID" value="QTD43581.1"/>
    <property type="molecule type" value="Genomic_DNA"/>
</dbReference>
<evidence type="ECO:0000256" key="4">
    <source>
        <dbReference type="ARBA" id="ARBA00022553"/>
    </source>
</evidence>
<dbReference type="InterPro" id="IPR009081">
    <property type="entry name" value="PP-bd_ACP"/>
</dbReference>
<dbReference type="SUPFAM" id="SSF52777">
    <property type="entry name" value="CoA-dependent acyltransferases"/>
    <property type="match status" value="2"/>
</dbReference>
<dbReference type="InterPro" id="IPR036291">
    <property type="entry name" value="NAD(P)-bd_dom_sf"/>
</dbReference>
<dbReference type="PROSITE" id="PS50075">
    <property type="entry name" value="CARRIER"/>
    <property type="match status" value="1"/>
</dbReference>
<dbReference type="InterPro" id="IPR045851">
    <property type="entry name" value="AMP-bd_C_sf"/>
</dbReference>
<dbReference type="InterPro" id="IPR013120">
    <property type="entry name" value="FAR_NAD-bd"/>
</dbReference>
<dbReference type="Pfam" id="PF13193">
    <property type="entry name" value="AMP-binding_C"/>
    <property type="match status" value="1"/>
</dbReference>
<accession>A0A975CD79</accession>
<dbReference type="InterPro" id="IPR020845">
    <property type="entry name" value="AMP-binding_CS"/>
</dbReference>
<dbReference type="KEGG" id="otd:J1M35_10305"/>
<dbReference type="Gene3D" id="3.40.50.12780">
    <property type="entry name" value="N-terminal domain of ligase-like"/>
    <property type="match status" value="1"/>
</dbReference>
<gene>
    <name evidence="7" type="ORF">J1M35_10305</name>
</gene>
<dbReference type="FunFam" id="3.30.559.10:FF:000023">
    <property type="entry name" value="Non-ribosomal peptide synthetase"/>
    <property type="match status" value="1"/>
</dbReference>
<comment type="pathway">
    <text evidence="2">Siderophore biosynthesis.</text>
</comment>
<dbReference type="SUPFAM" id="SSF47336">
    <property type="entry name" value="ACP-like"/>
    <property type="match status" value="1"/>
</dbReference>
<dbReference type="Proteomes" id="UP000663903">
    <property type="component" value="Chromosome"/>
</dbReference>
<keyword evidence="4" id="KW-0597">Phosphoprotein</keyword>
<dbReference type="Gene3D" id="3.40.50.720">
    <property type="entry name" value="NAD(P)-binding Rossmann-like Domain"/>
    <property type="match status" value="1"/>
</dbReference>
<dbReference type="InterPro" id="IPR010071">
    <property type="entry name" value="AA_adenyl_dom"/>
</dbReference>
<organism evidence="7 8">
    <name type="scientific">Ottowia testudinis</name>
    <dbReference type="NCBI Taxonomy" id="2816950"/>
    <lineage>
        <taxon>Bacteria</taxon>
        <taxon>Pseudomonadati</taxon>
        <taxon>Pseudomonadota</taxon>
        <taxon>Betaproteobacteria</taxon>
        <taxon>Burkholderiales</taxon>
        <taxon>Comamonadaceae</taxon>
        <taxon>Ottowia</taxon>
    </lineage>
</organism>
<dbReference type="PROSITE" id="PS00455">
    <property type="entry name" value="AMP_BINDING"/>
    <property type="match status" value="1"/>
</dbReference>
<name>A0A975CD79_9BURK</name>
<dbReference type="InterPro" id="IPR036736">
    <property type="entry name" value="ACP-like_sf"/>
</dbReference>
<dbReference type="Gene3D" id="3.30.559.30">
    <property type="entry name" value="Nonribosomal peptide synthetase, condensation domain"/>
    <property type="match status" value="1"/>
</dbReference>
<keyword evidence="5" id="KW-0436">Ligase</keyword>
<sequence length="1537" mass="172512">MKDHQTRPVADIVAELSAAGVLLWEEHGQLRFKAPAGALSATQRKMIATRRDEFIAFLSTADKGIVVDPASRYEPFPLTDLQLAYIVGRRDNYELGGVGCHNYIELELPRLEPARLEQAWHRLILRHDMLRAVVSSDGQQRVLKNVALPSLRFTDLRGESVQAFNWAVLVNRKAMAYRRYDSECWPLYELRLTLHDDRSILHYSTDLLIADFASIQLLLAELGECYEHPGQPLPPLTLTFRDVVVSQRAARQLPDARLRWQRHRAYWLQRLPDLPGAPELPLAPQPVLADADAPSFERHSFDLPADAWRRLCQLATQHQLTPTSVVMGAFAEVLRRWSRQPDFCINLTLFNRPASHPEMPRIVGDFIAVNVLEVRDGAGPAFFDRVRALQQRLWEDMAHADFSGIEVLRELSRLHRGNRLIPVVFTSTLGVAGEDLPRNAFMHEAKLHYGITQTPQVWLDCQATERHGGLHVDWDVRRGVFLPKVIEQAFDAFGRMIDKLVVDEDLWRSASVVELPETTRLQRERINHERDAPLPGGYLHAGFCQQALEQPQRLALLCGGRQWTYRQVADWACTISRRLRAAGCTAGEPVALFLDKGPAQIAAVLGVLLAEGAYVPIDIGQPKERRESMLADVGAKLLITDAEHAEIGWPVAVRTILAEPDDRQLSDAEVEEALQSAISQGLRHDTAQQLAYVLYTSGTTGRPKGVMLTHQGVLNTIAGFNRQFGIHADDRAFGLVNYSFDLSVLDIFCTFTAGAALILPEGQWRTDPGQWVAAIERHRATVWNSVPAHMQMLLASVAHGSDLSSLRLAFISGDWIPVTLPDQVRMRLPGVKLVSLGGPTEISVTCIYHEIGDVPEGASSIPYGSPLSNHRLYVLNGRLDPCPDWTPGEMYVGGPGVALGFANDPERTQRRFIIHPRTGERLYRTGDICRFRDDGVIEILGRDDNQVKIRGQRIELGDVEAALSKLPGVARAVALVRPDPLDLVAVVVSSSSEPQEMPVAAVAARLREQLAVLLPRYMIPAAIELLPEIPLSRNGKVDRKALVQVFQGVQSPAEVFETPSNDPLEQKLADIWQELTQAPRISRNDDFFLVGGTSLTAVALLNRLMEEGYGVNIDLIFNHSRFCDMVAALQRAEDEEEGFRRDIDLDALAARAMRYLGQARSPQAEAGTTELFMTGASGYLGIHVLRSLLRHTDYRIHCLVRCRDEDSGYARLQQVADDKGLVFEIDRERVRIVPGDLTAERFGLDDRTYEALAQKIDKVLHVAALISLIAPISALYPINVKGSANALELACTGKRKPIHYMSTIGVHYRLPYGEDEPPIPENTGPDAPWHKPELTYEHTKYMAEQLFYKARERGVQVNIFRSGAITWDSEQEQPFINDDAFVKFFRTCMSIQAYPESSILISVTPVNRVADYICMIVGRDILAQGENFHLVSRRSLHGRQIYTWFNELGGRFAALDFDRWNRRLDDSFGRGFINRYFKHGIGQGGHHQYRIDNLEVVLAERGSRPNEVERDYFRPLLEHFGLLRQVQGAEDSSCMAT</sequence>
<dbReference type="Pfam" id="PF07993">
    <property type="entry name" value="NAD_binding_4"/>
    <property type="match status" value="1"/>
</dbReference>
<dbReference type="Gene3D" id="1.10.1200.10">
    <property type="entry name" value="ACP-like"/>
    <property type="match status" value="1"/>
</dbReference>
<dbReference type="Gene3D" id="3.30.559.10">
    <property type="entry name" value="Chloramphenicol acetyltransferase-like domain"/>
    <property type="match status" value="1"/>
</dbReference>
<dbReference type="NCBIfam" id="TIGR01733">
    <property type="entry name" value="AA-adenyl-dom"/>
    <property type="match status" value="1"/>
</dbReference>
<dbReference type="Pfam" id="PF00668">
    <property type="entry name" value="Condensation"/>
    <property type="match status" value="1"/>
</dbReference>
<dbReference type="InterPro" id="IPR057737">
    <property type="entry name" value="Condensation_MtbB-like"/>
</dbReference>
<dbReference type="GO" id="GO:0044550">
    <property type="term" value="P:secondary metabolite biosynthetic process"/>
    <property type="evidence" value="ECO:0007669"/>
    <property type="project" value="TreeGrafter"/>
</dbReference>
<evidence type="ECO:0000259" key="6">
    <source>
        <dbReference type="PROSITE" id="PS50075"/>
    </source>
</evidence>
<dbReference type="InterPro" id="IPR042099">
    <property type="entry name" value="ANL_N_sf"/>
</dbReference>
<dbReference type="InterPro" id="IPR025110">
    <property type="entry name" value="AMP-bd_C"/>
</dbReference>
<dbReference type="GO" id="GO:0043041">
    <property type="term" value="P:amino acid activation for nonribosomal peptide biosynthetic process"/>
    <property type="evidence" value="ECO:0007669"/>
    <property type="project" value="TreeGrafter"/>
</dbReference>
<dbReference type="Gene3D" id="3.30.300.30">
    <property type="match status" value="1"/>
</dbReference>
<dbReference type="GO" id="GO:0005737">
    <property type="term" value="C:cytoplasm"/>
    <property type="evidence" value="ECO:0007669"/>
    <property type="project" value="TreeGrafter"/>
</dbReference>
<evidence type="ECO:0000256" key="1">
    <source>
        <dbReference type="ARBA" id="ARBA00001957"/>
    </source>
</evidence>
<dbReference type="GO" id="GO:0031177">
    <property type="term" value="F:phosphopantetheine binding"/>
    <property type="evidence" value="ECO:0007669"/>
    <property type="project" value="TreeGrafter"/>
</dbReference>
<dbReference type="Pfam" id="PF18563">
    <property type="entry name" value="TubC_N"/>
    <property type="match status" value="1"/>
</dbReference>